<dbReference type="InterPro" id="IPR009057">
    <property type="entry name" value="Homeodomain-like_sf"/>
</dbReference>
<dbReference type="InterPro" id="IPR000433">
    <property type="entry name" value="Znf_ZZ"/>
</dbReference>
<dbReference type="InterPro" id="IPR007526">
    <property type="entry name" value="SWIRM"/>
</dbReference>
<dbReference type="PANTHER" id="PTHR12374:SF20">
    <property type="entry name" value="TRANSCRIPTIONAL ADAPTER 2-ALPHA"/>
    <property type="match status" value="1"/>
</dbReference>
<dbReference type="GO" id="GO:0005634">
    <property type="term" value="C:nucleus"/>
    <property type="evidence" value="ECO:0007669"/>
    <property type="project" value="UniProtKB-SubCell"/>
</dbReference>
<evidence type="ECO:0000256" key="4">
    <source>
        <dbReference type="ARBA" id="ARBA00022833"/>
    </source>
</evidence>
<dbReference type="PROSITE" id="PS50934">
    <property type="entry name" value="SWIRM"/>
    <property type="match status" value="1"/>
</dbReference>
<keyword evidence="2" id="KW-0479">Metal-binding</keyword>
<organism evidence="10 11">
    <name type="scientific">Lutzomyia longipalpis</name>
    <name type="common">Sand fly</name>
    <dbReference type="NCBI Taxonomy" id="7200"/>
    <lineage>
        <taxon>Eukaryota</taxon>
        <taxon>Metazoa</taxon>
        <taxon>Ecdysozoa</taxon>
        <taxon>Arthropoda</taxon>
        <taxon>Hexapoda</taxon>
        <taxon>Insecta</taxon>
        <taxon>Pterygota</taxon>
        <taxon>Neoptera</taxon>
        <taxon>Endopterygota</taxon>
        <taxon>Diptera</taxon>
        <taxon>Nematocera</taxon>
        <taxon>Psychodoidea</taxon>
        <taxon>Psychodidae</taxon>
        <taxon>Lutzomyia</taxon>
        <taxon>Lutzomyia</taxon>
    </lineage>
</organism>
<keyword evidence="3" id="KW-0863">Zinc-finger</keyword>
<evidence type="ECO:0000256" key="3">
    <source>
        <dbReference type="ARBA" id="ARBA00022771"/>
    </source>
</evidence>
<dbReference type="FunFam" id="1.10.10.10:FF:000087">
    <property type="entry name" value="Transcriptional adapter 2"/>
    <property type="match status" value="1"/>
</dbReference>
<dbReference type="InterPro" id="IPR055141">
    <property type="entry name" value="TADA2A_B-like_dom"/>
</dbReference>
<dbReference type="Pfam" id="PF22941">
    <property type="entry name" value="TADA2A-like_3rd"/>
    <property type="match status" value="1"/>
</dbReference>
<evidence type="ECO:0008006" key="12">
    <source>
        <dbReference type="Google" id="ProtNLM"/>
    </source>
</evidence>
<dbReference type="GO" id="GO:0003682">
    <property type="term" value="F:chromatin binding"/>
    <property type="evidence" value="ECO:0007669"/>
    <property type="project" value="TreeGrafter"/>
</dbReference>
<evidence type="ECO:0000259" key="6">
    <source>
        <dbReference type="PROSITE" id="PS50090"/>
    </source>
</evidence>
<dbReference type="InterPro" id="IPR001005">
    <property type="entry name" value="SANT/Myb"/>
</dbReference>
<feature type="domain" description="SANT" evidence="8">
    <location>
        <begin position="103"/>
        <end position="152"/>
    </location>
</feature>
<dbReference type="PANTHER" id="PTHR12374">
    <property type="entry name" value="TRANSCRIPTIONAL ADAPTOR 2 ADA2 -RELATED"/>
    <property type="match status" value="1"/>
</dbReference>
<dbReference type="SMART" id="SM00717">
    <property type="entry name" value="SANT"/>
    <property type="match status" value="1"/>
</dbReference>
<dbReference type="CDD" id="cd00167">
    <property type="entry name" value="SANT"/>
    <property type="match status" value="1"/>
</dbReference>
<keyword evidence="5" id="KW-0539">Nucleus</keyword>
<proteinExistence type="predicted"/>
<dbReference type="InterPro" id="IPR013087">
    <property type="entry name" value="Znf_C2H2_type"/>
</dbReference>
<dbReference type="GO" id="GO:0006338">
    <property type="term" value="P:chromatin remodeling"/>
    <property type="evidence" value="ECO:0007669"/>
    <property type="project" value="TreeGrafter"/>
</dbReference>
<protein>
    <recommendedName>
        <fullName evidence="12">Transcriptional adapter</fullName>
    </recommendedName>
</protein>
<evidence type="ECO:0000313" key="10">
    <source>
        <dbReference type="EnsemblMetazoa" id="LLOJ002216-PA"/>
    </source>
</evidence>
<dbReference type="GO" id="GO:0003713">
    <property type="term" value="F:transcription coactivator activity"/>
    <property type="evidence" value="ECO:0007669"/>
    <property type="project" value="TreeGrafter"/>
</dbReference>
<dbReference type="Pfam" id="PF04433">
    <property type="entry name" value="SWIRM"/>
    <property type="match status" value="1"/>
</dbReference>
<dbReference type="Proteomes" id="UP000092461">
    <property type="component" value="Unassembled WGS sequence"/>
</dbReference>
<reference evidence="10" key="1">
    <citation type="submission" date="2020-05" db="UniProtKB">
        <authorList>
            <consortium name="EnsemblMetazoa"/>
        </authorList>
    </citation>
    <scope>IDENTIFICATION</scope>
    <source>
        <strain evidence="10">Jacobina</strain>
    </source>
</reference>
<comment type="subcellular location">
    <subcellularLocation>
        <location evidence="1">Nucleus</location>
    </subcellularLocation>
</comment>
<sequence length="460" mass="53164">MAHPSVDLVEEDAADLQFPKGNFLSKSPLSSCDFPPEALSFTKKRIWLCYYCSQDLCEPFIECIECREVFCPPCFASGRETIRHRNYHQYSVRQDDFPIFRGSSWTGREEKVLLDLIAKYGLGNWSDVAKGMRNRSSSECQRHYFQFYTSGIVGRMCGLQEEPYVRELREHWGKSECARLSRFLPETLEAKALAGYRAARGEFDIPYDQTAESILSHIDVDPWPSEEDTEASKELNCAVFRAFNHRLRERKRRYNVIREHGLLDHQSTAIRLQSIEEILSVGEKSLEKASNATRFSAFVQLLSAESLNLLVARLKHAQELRNYLQRLMEMRRLGVTSLYGGKLYYRLTEMRKRLLKSQKNQKEALDGELNVPVQGKKMNPIDIVGLPGYERLSEEEKHLCSTLRLEPNAFFTHRDTLLDTYAKQGHLALAEARKLLKIDVNKTRKLYDFLSVRGLISKPN</sequence>
<accession>A0A1B0CCZ6</accession>
<dbReference type="Gene3D" id="1.10.10.60">
    <property type="entry name" value="Homeodomain-like"/>
    <property type="match status" value="1"/>
</dbReference>
<name>A0A1B0CCZ6_LUTLO</name>
<dbReference type="SUPFAM" id="SSF46689">
    <property type="entry name" value="Homeodomain-like"/>
    <property type="match status" value="2"/>
</dbReference>
<dbReference type="GO" id="GO:0140672">
    <property type="term" value="C:ATAC complex"/>
    <property type="evidence" value="ECO:0007669"/>
    <property type="project" value="UniProtKB-ARBA"/>
</dbReference>
<dbReference type="InterPro" id="IPR017930">
    <property type="entry name" value="Myb_dom"/>
</dbReference>
<evidence type="ECO:0000313" key="11">
    <source>
        <dbReference type="Proteomes" id="UP000092461"/>
    </source>
</evidence>
<dbReference type="GO" id="GO:0008270">
    <property type="term" value="F:zinc ion binding"/>
    <property type="evidence" value="ECO:0007669"/>
    <property type="project" value="UniProtKB-KW"/>
</dbReference>
<dbReference type="PROSITE" id="PS00028">
    <property type="entry name" value="ZINC_FINGER_C2H2_1"/>
    <property type="match status" value="1"/>
</dbReference>
<dbReference type="InterPro" id="IPR017884">
    <property type="entry name" value="SANT_dom"/>
</dbReference>
<feature type="domain" description="Myb-like" evidence="6">
    <location>
        <begin position="97"/>
        <end position="148"/>
    </location>
</feature>
<dbReference type="PROSITE" id="PS51294">
    <property type="entry name" value="HTH_MYB"/>
    <property type="match status" value="1"/>
</dbReference>
<keyword evidence="11" id="KW-1185">Reference proteome</keyword>
<dbReference type="PROSITE" id="PS50090">
    <property type="entry name" value="MYB_LIKE"/>
    <property type="match status" value="1"/>
</dbReference>
<evidence type="ECO:0000256" key="2">
    <source>
        <dbReference type="ARBA" id="ARBA00022723"/>
    </source>
</evidence>
<dbReference type="Pfam" id="PF25299">
    <property type="entry name" value="ZZ_ADA2"/>
    <property type="match status" value="1"/>
</dbReference>
<dbReference type="GO" id="GO:0006357">
    <property type="term" value="P:regulation of transcription by RNA polymerase II"/>
    <property type="evidence" value="ECO:0007669"/>
    <property type="project" value="TreeGrafter"/>
</dbReference>
<feature type="domain" description="SWIRM" evidence="7">
    <location>
        <begin position="372"/>
        <end position="460"/>
    </location>
</feature>
<keyword evidence="4" id="KW-0862">Zinc</keyword>
<dbReference type="PROSITE" id="PS51293">
    <property type="entry name" value="SANT"/>
    <property type="match status" value="1"/>
</dbReference>
<evidence type="ECO:0000259" key="7">
    <source>
        <dbReference type="PROSITE" id="PS50934"/>
    </source>
</evidence>
<dbReference type="EMBL" id="AJWK01007269">
    <property type="status" value="NOT_ANNOTATED_CDS"/>
    <property type="molecule type" value="Genomic_DNA"/>
</dbReference>
<dbReference type="AlphaFoldDB" id="A0A1B0CCZ6"/>
<evidence type="ECO:0000259" key="9">
    <source>
        <dbReference type="PROSITE" id="PS51294"/>
    </source>
</evidence>
<dbReference type="VEuPathDB" id="VectorBase:LLONM1_003538"/>
<dbReference type="VEuPathDB" id="VectorBase:LLOJ002216"/>
<evidence type="ECO:0000256" key="5">
    <source>
        <dbReference type="ARBA" id="ARBA00023242"/>
    </source>
</evidence>
<dbReference type="Pfam" id="PF00249">
    <property type="entry name" value="Myb_DNA-binding"/>
    <property type="match status" value="1"/>
</dbReference>
<dbReference type="InterPro" id="IPR036388">
    <property type="entry name" value="WH-like_DNA-bd_sf"/>
</dbReference>
<feature type="domain" description="HTH myb-type" evidence="9">
    <location>
        <begin position="98"/>
        <end position="152"/>
    </location>
</feature>
<evidence type="ECO:0000259" key="8">
    <source>
        <dbReference type="PROSITE" id="PS51293"/>
    </source>
</evidence>
<dbReference type="Gene3D" id="1.10.10.10">
    <property type="entry name" value="Winged helix-like DNA-binding domain superfamily/Winged helix DNA-binding domain"/>
    <property type="match status" value="1"/>
</dbReference>
<evidence type="ECO:0000256" key="1">
    <source>
        <dbReference type="ARBA" id="ARBA00004123"/>
    </source>
</evidence>
<dbReference type="EnsemblMetazoa" id="LLOJ002216-RA">
    <property type="protein sequence ID" value="LLOJ002216-PA"/>
    <property type="gene ID" value="LLOJ002216"/>
</dbReference>